<keyword evidence="2" id="KW-0472">Membrane</keyword>
<comment type="caution">
    <text evidence="3">The sequence shown here is derived from an EMBL/GenBank/DDBJ whole genome shotgun (WGS) entry which is preliminary data.</text>
</comment>
<feature type="region of interest" description="Disordered" evidence="1">
    <location>
        <begin position="153"/>
        <end position="225"/>
    </location>
</feature>
<keyword evidence="2" id="KW-1133">Transmembrane helix</keyword>
<dbReference type="AlphaFoldDB" id="A0A1E1KRQ0"/>
<dbReference type="Proteomes" id="UP000178129">
    <property type="component" value="Unassembled WGS sequence"/>
</dbReference>
<keyword evidence="4" id="KW-1185">Reference proteome</keyword>
<keyword evidence="2" id="KW-0812">Transmembrane</keyword>
<dbReference type="PANTHER" id="PTHR35392:SF2">
    <property type="entry name" value="ZN(II)2CYS6 TRANSCRIPTION FACTOR (EUROFUNG)"/>
    <property type="match status" value="1"/>
</dbReference>
<protein>
    <submittedName>
        <fullName evidence="3">Uncharacterized protein</fullName>
    </submittedName>
</protein>
<dbReference type="InParanoid" id="A0A1E1KRQ0"/>
<proteinExistence type="predicted"/>
<feature type="compositionally biased region" description="Basic and acidic residues" evidence="1">
    <location>
        <begin position="153"/>
        <end position="164"/>
    </location>
</feature>
<dbReference type="PANTHER" id="PTHR35392">
    <property type="entry name" value="ZN(II)2CYS6 TRANSCRIPTION FACTOR (EUROFUNG)-RELATED-RELATED"/>
    <property type="match status" value="1"/>
</dbReference>
<reference evidence="4" key="1">
    <citation type="submission" date="2016-03" db="EMBL/GenBank/DDBJ databases">
        <authorList>
            <person name="Ploux O."/>
        </authorList>
    </citation>
    <scope>NUCLEOTIDE SEQUENCE [LARGE SCALE GENOMIC DNA]</scope>
    <source>
        <strain evidence="4">UK7</strain>
    </source>
</reference>
<dbReference type="EMBL" id="FJUW01000020">
    <property type="protein sequence ID" value="CZT00692.1"/>
    <property type="molecule type" value="Genomic_DNA"/>
</dbReference>
<gene>
    <name evidence="3" type="ORF">RCO7_03076</name>
</gene>
<organism evidence="3 4">
    <name type="scientific">Rhynchosporium graminicola</name>
    <dbReference type="NCBI Taxonomy" id="2792576"/>
    <lineage>
        <taxon>Eukaryota</taxon>
        <taxon>Fungi</taxon>
        <taxon>Dikarya</taxon>
        <taxon>Ascomycota</taxon>
        <taxon>Pezizomycotina</taxon>
        <taxon>Leotiomycetes</taxon>
        <taxon>Helotiales</taxon>
        <taxon>Ploettnerulaceae</taxon>
        <taxon>Rhynchosporium</taxon>
    </lineage>
</organism>
<accession>A0A1E1KRQ0</accession>
<evidence type="ECO:0000256" key="1">
    <source>
        <dbReference type="SAM" id="MobiDB-lite"/>
    </source>
</evidence>
<evidence type="ECO:0000256" key="2">
    <source>
        <dbReference type="SAM" id="Phobius"/>
    </source>
</evidence>
<evidence type="ECO:0000313" key="4">
    <source>
        <dbReference type="Proteomes" id="UP000178129"/>
    </source>
</evidence>
<dbReference type="InterPro" id="IPR052973">
    <property type="entry name" value="Fungal_sec-metab_reg_TF"/>
</dbReference>
<dbReference type="STRING" id="914237.A0A1E1KRQ0"/>
<feature type="compositionally biased region" description="Polar residues" evidence="1">
    <location>
        <begin position="210"/>
        <end position="225"/>
    </location>
</feature>
<feature type="region of interest" description="Disordered" evidence="1">
    <location>
        <begin position="364"/>
        <end position="385"/>
    </location>
</feature>
<evidence type="ECO:0000313" key="3">
    <source>
        <dbReference type="EMBL" id="CZT00692.1"/>
    </source>
</evidence>
<feature type="transmembrane region" description="Helical" evidence="2">
    <location>
        <begin position="21"/>
        <end position="49"/>
    </location>
</feature>
<sequence length="770" mass="85888">MARSRGERPQVTDRIATWSPGSLVVVGLFFSVNPGVIGIGIGIGIALILQHFERGAKLNDSSNRYEHTCKACGEKFPKGRIDSLSNHLTKKCPALSMKDRQKAALELHNLPHLPESARGELPMNGQTMELPIGHQSQDNWSALSVLAEVSRQIDSKEKHDDRSIHNQSAAGVRSPEPPRGIRLEIQEHYTPENPPVSYEQRVQRDKKSFNQKFQQESENSANNTNVNFASQMTDSRSSSPNLAMATTATNMAAAAARFVPSMVDPQLLADDASVQASNPARTMEQALNEANASFAENIFNGGQDQPLQWPMLDGSGINHFQEGSQLEQVMEQPETQRTIIFTPIAASVAMNPSSQPPMTTQFSAEFGNGQKTPKQKGRVKFSGSRRKEVSKVRSIGACLRCRMLKKPCSDGTPCTTCKSVESARLWKQPCVRTRLADEIEMYSAGLHVVLAHQQIISIKTHITFQPSPHQIEASHYPETTVFATFNALEGHPTPSQGNIDPVLNGEFGLNTLHVLDHENDDLPLKLEAYMKRIANVFIEREVSHFMNVTLNTAQRLAVEDSLLSQALELWSVVQMLVDHNPRWSISERVNIDAQPGQGPSANPPTYDLLVSQLNAAAEKKASTLCREVLSVLERRLLARSSSSKFYTFLVALIVLNCVEKSTWLFKSWEQDHFKARWPLDKIPSIYATQGEKLTNLLQMLLHMRQIIPKTQVNSDGIIATDVDQATKEYFEELNLNYVDVLNKQANHTFHTSNTHCYELRFCSQLLLPTK</sequence>
<name>A0A1E1KRQ0_9HELO</name>
<feature type="compositionally biased region" description="Basic and acidic residues" evidence="1">
    <location>
        <begin position="179"/>
        <end position="190"/>
    </location>
</feature>